<sequence length="110" mass="12586">MTVDLYFDTYFQQDNAPPCSKARIMSEWLVEHDSLLVLLNCMTFNDLSTFTGLIPTFEAKSICSDKNNSVLNSLLFYLGTDNVLIKIIHPWRLYQGEKEGAQQVYGGVWL</sequence>
<dbReference type="EMBL" id="JAHRIO010080237">
    <property type="protein sequence ID" value="MEQ2184249.1"/>
    <property type="molecule type" value="Genomic_DNA"/>
</dbReference>
<accession>A0ABV0PL95</accession>
<name>A0ABV0PL95_9TELE</name>
<gene>
    <name evidence="1" type="ORF">GOODEAATRI_005882</name>
</gene>
<evidence type="ECO:0000313" key="2">
    <source>
        <dbReference type="Proteomes" id="UP001476798"/>
    </source>
</evidence>
<keyword evidence="2" id="KW-1185">Reference proteome</keyword>
<dbReference type="Proteomes" id="UP001476798">
    <property type="component" value="Unassembled WGS sequence"/>
</dbReference>
<evidence type="ECO:0000313" key="1">
    <source>
        <dbReference type="EMBL" id="MEQ2184249.1"/>
    </source>
</evidence>
<comment type="caution">
    <text evidence="1">The sequence shown here is derived from an EMBL/GenBank/DDBJ whole genome shotgun (WGS) entry which is preliminary data.</text>
</comment>
<organism evidence="1 2">
    <name type="scientific">Goodea atripinnis</name>
    <dbReference type="NCBI Taxonomy" id="208336"/>
    <lineage>
        <taxon>Eukaryota</taxon>
        <taxon>Metazoa</taxon>
        <taxon>Chordata</taxon>
        <taxon>Craniata</taxon>
        <taxon>Vertebrata</taxon>
        <taxon>Euteleostomi</taxon>
        <taxon>Actinopterygii</taxon>
        <taxon>Neopterygii</taxon>
        <taxon>Teleostei</taxon>
        <taxon>Neoteleostei</taxon>
        <taxon>Acanthomorphata</taxon>
        <taxon>Ovalentaria</taxon>
        <taxon>Atherinomorphae</taxon>
        <taxon>Cyprinodontiformes</taxon>
        <taxon>Goodeidae</taxon>
        <taxon>Goodea</taxon>
    </lineage>
</organism>
<reference evidence="1 2" key="1">
    <citation type="submission" date="2021-06" db="EMBL/GenBank/DDBJ databases">
        <authorList>
            <person name="Palmer J.M."/>
        </authorList>
    </citation>
    <scope>NUCLEOTIDE SEQUENCE [LARGE SCALE GENOMIC DNA]</scope>
    <source>
        <strain evidence="1 2">GA_2019</strain>
        <tissue evidence="1">Muscle</tissue>
    </source>
</reference>
<proteinExistence type="predicted"/>
<protein>
    <submittedName>
        <fullName evidence="1">Uncharacterized protein</fullName>
    </submittedName>
</protein>